<feature type="compositionally biased region" description="Polar residues" evidence="1">
    <location>
        <begin position="43"/>
        <end position="61"/>
    </location>
</feature>
<organism evidence="2 3">
    <name type="scientific">Penicillium antarcticum</name>
    <dbReference type="NCBI Taxonomy" id="416450"/>
    <lineage>
        <taxon>Eukaryota</taxon>
        <taxon>Fungi</taxon>
        <taxon>Dikarya</taxon>
        <taxon>Ascomycota</taxon>
        <taxon>Pezizomycotina</taxon>
        <taxon>Eurotiomycetes</taxon>
        <taxon>Eurotiomycetidae</taxon>
        <taxon>Eurotiales</taxon>
        <taxon>Aspergillaceae</taxon>
        <taxon>Penicillium</taxon>
    </lineage>
</organism>
<gene>
    <name evidence="2" type="ORF">PENANT_c001G11230</name>
</gene>
<dbReference type="EMBL" id="MDYN01000001">
    <property type="protein sequence ID" value="OQD90869.1"/>
    <property type="molecule type" value="Genomic_DNA"/>
</dbReference>
<dbReference type="AlphaFoldDB" id="A0A1V6QNQ9"/>
<evidence type="ECO:0000256" key="1">
    <source>
        <dbReference type="SAM" id="MobiDB-lite"/>
    </source>
</evidence>
<comment type="caution">
    <text evidence="2">The sequence shown here is derived from an EMBL/GenBank/DDBJ whole genome shotgun (WGS) entry which is preliminary data.</text>
</comment>
<sequence>MSNPKETKLQAGLRFLVLQSKKKNSLKALRASAAKASSKGPTLDTNDLQASIDSSKSADNQSSKKRAKTRKQGGLQALMASKKSAQPSLDLFDFLQ</sequence>
<evidence type="ECO:0000313" key="3">
    <source>
        <dbReference type="Proteomes" id="UP000191672"/>
    </source>
</evidence>
<dbReference type="STRING" id="416450.A0A1V6QNQ9"/>
<name>A0A1V6QNQ9_9EURO</name>
<feature type="region of interest" description="Disordered" evidence="1">
    <location>
        <begin position="31"/>
        <end position="96"/>
    </location>
</feature>
<dbReference type="Proteomes" id="UP000191672">
    <property type="component" value="Unassembled WGS sequence"/>
</dbReference>
<proteinExistence type="predicted"/>
<evidence type="ECO:0000313" key="2">
    <source>
        <dbReference type="EMBL" id="OQD90869.1"/>
    </source>
</evidence>
<protein>
    <submittedName>
        <fullName evidence="2">Uncharacterized protein</fullName>
    </submittedName>
</protein>
<keyword evidence="3" id="KW-1185">Reference proteome</keyword>
<reference evidence="3" key="1">
    <citation type="journal article" date="2017" name="Nat. Microbiol.">
        <title>Global analysis of biosynthetic gene clusters reveals vast potential of secondary metabolite production in Penicillium species.</title>
        <authorList>
            <person name="Nielsen J.C."/>
            <person name="Grijseels S."/>
            <person name="Prigent S."/>
            <person name="Ji B."/>
            <person name="Dainat J."/>
            <person name="Nielsen K.F."/>
            <person name="Frisvad J.C."/>
            <person name="Workman M."/>
            <person name="Nielsen J."/>
        </authorList>
    </citation>
    <scope>NUCLEOTIDE SEQUENCE [LARGE SCALE GENOMIC DNA]</scope>
    <source>
        <strain evidence="3">IBT 31811</strain>
    </source>
</reference>
<accession>A0A1V6QNQ9</accession>